<feature type="compositionally biased region" description="Basic residues" evidence="1">
    <location>
        <begin position="251"/>
        <end position="260"/>
    </location>
</feature>
<accession>A0A0F4G4Z8</accession>
<organism evidence="2 3">
    <name type="scientific">Zymoseptoria brevis</name>
    <dbReference type="NCBI Taxonomy" id="1047168"/>
    <lineage>
        <taxon>Eukaryota</taxon>
        <taxon>Fungi</taxon>
        <taxon>Dikarya</taxon>
        <taxon>Ascomycota</taxon>
        <taxon>Pezizomycotina</taxon>
        <taxon>Dothideomycetes</taxon>
        <taxon>Dothideomycetidae</taxon>
        <taxon>Mycosphaerellales</taxon>
        <taxon>Mycosphaerellaceae</taxon>
        <taxon>Zymoseptoria</taxon>
    </lineage>
</organism>
<dbReference type="EMBL" id="LAFY01005809">
    <property type="protein sequence ID" value="KJX92421.1"/>
    <property type="molecule type" value="Genomic_DNA"/>
</dbReference>
<evidence type="ECO:0000313" key="3">
    <source>
        <dbReference type="Proteomes" id="UP000033647"/>
    </source>
</evidence>
<gene>
    <name evidence="2" type="ORF">TI39_contig5854g00005</name>
</gene>
<feature type="region of interest" description="Disordered" evidence="1">
    <location>
        <begin position="211"/>
        <end position="302"/>
    </location>
</feature>
<keyword evidence="3" id="KW-1185">Reference proteome</keyword>
<dbReference type="Proteomes" id="UP000033647">
    <property type="component" value="Unassembled WGS sequence"/>
</dbReference>
<name>A0A0F4G4Z8_9PEZI</name>
<evidence type="ECO:0000313" key="2">
    <source>
        <dbReference type="EMBL" id="KJX92421.1"/>
    </source>
</evidence>
<feature type="compositionally biased region" description="Basic residues" evidence="1">
    <location>
        <begin position="217"/>
        <end position="243"/>
    </location>
</feature>
<evidence type="ECO:0000256" key="1">
    <source>
        <dbReference type="SAM" id="MobiDB-lite"/>
    </source>
</evidence>
<protein>
    <submittedName>
        <fullName evidence="2">Uncharacterized protein</fullName>
    </submittedName>
</protein>
<feature type="compositionally biased region" description="Basic residues" evidence="1">
    <location>
        <begin position="272"/>
        <end position="287"/>
    </location>
</feature>
<sequence length="302" mass="35628">MPVFDLNVESMQTFYLACQAAIWYMVNEDGQYREAHRVADDAMSHNFGARMFWVMACENADRFVHHVQKYGRPTRDQSMEPVSTAILVKYVQRGGKKASSGDRARMIQTLAEQAREYLDVLILMRERGEEDINFRTISGPELAQESRHPRPGKRVLYQGPDIVFGKEEIQVSKGRLPHSELRRSIQREKDNVRLPKDIAEAEFSARRVLKIHEPRTDRRRSRSRERGHRAHKSDRRRSRSREKGHREHKGDRRKSRSRERGHREHKGDLRRSRSRERGRHEVRRRPSVRSGLKEIFSGGYIR</sequence>
<feature type="compositionally biased region" description="Basic and acidic residues" evidence="1">
    <location>
        <begin position="261"/>
        <end position="271"/>
    </location>
</feature>
<dbReference type="AlphaFoldDB" id="A0A0F4G4Z8"/>
<reference evidence="2 3" key="1">
    <citation type="submission" date="2015-03" db="EMBL/GenBank/DDBJ databases">
        <title>RNA-seq based gene annotation and comparative genomics of four Zymoseptoria species reveal species-specific pathogenicity related genes and transposable element activity.</title>
        <authorList>
            <person name="Grandaubert J."/>
            <person name="Bhattacharyya A."/>
            <person name="Stukenbrock E.H."/>
        </authorList>
    </citation>
    <scope>NUCLEOTIDE SEQUENCE [LARGE SCALE GENOMIC DNA]</scope>
    <source>
        <strain evidence="2 3">Zb18110</strain>
    </source>
</reference>
<proteinExistence type="predicted"/>
<comment type="caution">
    <text evidence="2">The sequence shown here is derived from an EMBL/GenBank/DDBJ whole genome shotgun (WGS) entry which is preliminary data.</text>
</comment>